<evidence type="ECO:0000313" key="1">
    <source>
        <dbReference type="EMBL" id="KAK1417675.1"/>
    </source>
</evidence>
<organism evidence="1 2">
    <name type="scientific">Tagetes erecta</name>
    <name type="common">African marigold</name>
    <dbReference type="NCBI Taxonomy" id="13708"/>
    <lineage>
        <taxon>Eukaryota</taxon>
        <taxon>Viridiplantae</taxon>
        <taxon>Streptophyta</taxon>
        <taxon>Embryophyta</taxon>
        <taxon>Tracheophyta</taxon>
        <taxon>Spermatophyta</taxon>
        <taxon>Magnoliopsida</taxon>
        <taxon>eudicotyledons</taxon>
        <taxon>Gunneridae</taxon>
        <taxon>Pentapetalae</taxon>
        <taxon>asterids</taxon>
        <taxon>campanulids</taxon>
        <taxon>Asterales</taxon>
        <taxon>Asteraceae</taxon>
        <taxon>Asteroideae</taxon>
        <taxon>Heliantheae alliance</taxon>
        <taxon>Tageteae</taxon>
        <taxon>Tagetes</taxon>
    </lineage>
</organism>
<sequence>MFIPVPKNHAWLLDFGRYQSICFIPRLLLASMFSTSIGWHSHSFLIFKDQTQFPCKSRFCFSFPLIYRQVIFKLHFNCTEQIKELMGT</sequence>
<evidence type="ECO:0000313" key="2">
    <source>
        <dbReference type="Proteomes" id="UP001229421"/>
    </source>
</evidence>
<comment type="caution">
    <text evidence="1">The sequence shown here is derived from an EMBL/GenBank/DDBJ whole genome shotgun (WGS) entry which is preliminary data.</text>
</comment>
<proteinExistence type="predicted"/>
<keyword evidence="2" id="KW-1185">Reference proteome</keyword>
<dbReference type="Proteomes" id="UP001229421">
    <property type="component" value="Unassembled WGS sequence"/>
</dbReference>
<reference evidence="1" key="1">
    <citation type="journal article" date="2023" name="bioRxiv">
        <title>Improved chromosome-level genome assembly for marigold (Tagetes erecta).</title>
        <authorList>
            <person name="Jiang F."/>
            <person name="Yuan L."/>
            <person name="Wang S."/>
            <person name="Wang H."/>
            <person name="Xu D."/>
            <person name="Wang A."/>
            <person name="Fan W."/>
        </authorList>
    </citation>
    <scope>NUCLEOTIDE SEQUENCE</scope>
    <source>
        <strain evidence="1">WSJ</strain>
        <tissue evidence="1">Leaf</tissue>
    </source>
</reference>
<gene>
    <name evidence="1" type="ORF">QVD17_26809</name>
</gene>
<name>A0AAD8NIV8_TARER</name>
<protein>
    <submittedName>
        <fullName evidence="1">Uncharacterized protein</fullName>
    </submittedName>
</protein>
<dbReference type="EMBL" id="JAUHHV010000007">
    <property type="protein sequence ID" value="KAK1417675.1"/>
    <property type="molecule type" value="Genomic_DNA"/>
</dbReference>
<dbReference type="AlphaFoldDB" id="A0AAD8NIV8"/>
<accession>A0AAD8NIV8</accession>